<dbReference type="InterPro" id="IPR010775">
    <property type="entry name" value="DUF1365"/>
</dbReference>
<dbReference type="RefSeq" id="XP_039139655.1">
    <property type="nucleotide sequence ID" value="XM_039283721.1"/>
</dbReference>
<dbReference type="PANTHER" id="PTHR33973">
    <property type="entry name" value="OS07G0153300 PROTEIN"/>
    <property type="match status" value="1"/>
</dbReference>
<name>A0AB40CM58_DIOCR</name>
<evidence type="ECO:0000313" key="2">
    <source>
        <dbReference type="RefSeq" id="XP_039139655.1"/>
    </source>
</evidence>
<proteinExistence type="predicted"/>
<reference evidence="2" key="1">
    <citation type="submission" date="2025-08" db="UniProtKB">
        <authorList>
            <consortium name="RefSeq"/>
        </authorList>
    </citation>
    <scope>IDENTIFICATION</scope>
</reference>
<protein>
    <submittedName>
        <fullName evidence="2">Uncharacterized protein LOC120276983</fullName>
    </submittedName>
</protein>
<accession>A0AB40CM58</accession>
<sequence length="318" mass="36425">MEAFYLLGSIASTLAKSALLSLALAVRSLPHFLFPPAPPSAPPTPLPDDAVQLYDGRVHHVRLRPVHHAFDYPVRYALIDLDRAPHFQPSRLSADQAREVAQTTGPVLLLTIPASVGYDQNPLSVYYCYEEEEEEEEEESSRQLKMCIAEVTNTPWGERVLFSFNPRSDLVAKPLHVSPFMDMLGNWNIHANSPGDELFIRILVQHPSLGTYFTATLSAKRINSSSGTLELAIYFWLMPHKVAMWIYWQALELWWKTVAFQSHPKYTNSMYRADALKRDQELCCSRYRQTEANLSSSTRDKDKGNRWCIWRDAPWPWS</sequence>
<organism evidence="1 2">
    <name type="scientific">Dioscorea cayennensis subsp. rotundata</name>
    <name type="common">White Guinea yam</name>
    <name type="synonym">Dioscorea rotundata</name>
    <dbReference type="NCBI Taxonomy" id="55577"/>
    <lineage>
        <taxon>Eukaryota</taxon>
        <taxon>Viridiplantae</taxon>
        <taxon>Streptophyta</taxon>
        <taxon>Embryophyta</taxon>
        <taxon>Tracheophyta</taxon>
        <taxon>Spermatophyta</taxon>
        <taxon>Magnoliopsida</taxon>
        <taxon>Liliopsida</taxon>
        <taxon>Dioscoreales</taxon>
        <taxon>Dioscoreaceae</taxon>
        <taxon>Dioscorea</taxon>
    </lineage>
</organism>
<dbReference type="Proteomes" id="UP001515500">
    <property type="component" value="Chromosome 15"/>
</dbReference>
<gene>
    <name evidence="2" type="primary">LOC120276983</name>
</gene>
<dbReference type="Pfam" id="PF07103">
    <property type="entry name" value="DUF1365"/>
    <property type="match status" value="2"/>
</dbReference>
<evidence type="ECO:0000313" key="1">
    <source>
        <dbReference type="Proteomes" id="UP001515500"/>
    </source>
</evidence>
<dbReference type="AlphaFoldDB" id="A0AB40CM58"/>
<dbReference type="PANTHER" id="PTHR33973:SF4">
    <property type="entry name" value="OS07G0153300 PROTEIN"/>
    <property type="match status" value="1"/>
</dbReference>
<keyword evidence="1" id="KW-1185">Reference proteome</keyword>
<dbReference type="GeneID" id="120276983"/>